<dbReference type="RefSeq" id="WP_221280747.1">
    <property type="nucleotide sequence ID" value="NZ_AP024814.1"/>
</dbReference>
<accession>A0ABM7SCB5</accession>
<dbReference type="Proteomes" id="UP000826775">
    <property type="component" value="Chromosome"/>
</dbReference>
<name>A0ABM7SCB5_9HELI</name>
<gene>
    <name evidence="1" type="ORF">NHP190003_07170</name>
</gene>
<dbReference type="EMBL" id="AP024814">
    <property type="protein sequence ID" value="BCZ17435.1"/>
    <property type="molecule type" value="Genomic_DNA"/>
</dbReference>
<keyword evidence="2" id="KW-1185">Reference proteome</keyword>
<organism evidence="1 2">
    <name type="scientific">Helicobacter gastrocanis</name>
    <dbReference type="NCBI Taxonomy" id="2849641"/>
    <lineage>
        <taxon>Bacteria</taxon>
        <taxon>Pseudomonadati</taxon>
        <taxon>Campylobacterota</taxon>
        <taxon>Epsilonproteobacteria</taxon>
        <taxon>Campylobacterales</taxon>
        <taxon>Helicobacteraceae</taxon>
        <taxon>Helicobacter</taxon>
    </lineage>
</organism>
<evidence type="ECO:0000313" key="2">
    <source>
        <dbReference type="Proteomes" id="UP000826775"/>
    </source>
</evidence>
<reference evidence="1 2" key="1">
    <citation type="submission" date="2021-07" db="EMBL/GenBank/DDBJ databases">
        <title>Novel Helicobacter sp. Isolated from a dog.</title>
        <authorList>
            <person name="Rimbara E."/>
            <person name="Suzuki M."/>
        </authorList>
    </citation>
    <scope>NUCLEOTIDE SEQUENCE [LARGE SCALE GENOMIC DNA]</scope>
    <source>
        <strain evidence="2">NHP19-003</strain>
    </source>
</reference>
<proteinExistence type="predicted"/>
<sequence length="269" mass="30233">MKKYLLLGENKLREFEKDRELAKPLDFGQGKLIFGGGSLITKFGETLRPSSDESFLLLESDIFPGRYYKLETYQQDYWLDVADFLDMLFSKMGKEKFYIHMSKTSSAHSESKKSLGVGLGDFKVGTQARDYAENHNNTSLTRGSGNYGYKESASGLDSWLRQQQVTDTALGNLGVRAVVDAFKRNGGSIQNGAEFVNCFEMEKTLKESTEIQCEISSDMSQSTKHYAPSFANKAGSFKRGRNLRKIHAVLLCQVLGQRCLGSLFEKTRN</sequence>
<evidence type="ECO:0000313" key="1">
    <source>
        <dbReference type="EMBL" id="BCZ17435.1"/>
    </source>
</evidence>
<protein>
    <submittedName>
        <fullName evidence="1">Uncharacterized protein</fullName>
    </submittedName>
</protein>